<gene>
    <name evidence="1" type="ORF">BDV26DRAFT_163268</name>
</gene>
<evidence type="ECO:0008006" key="3">
    <source>
        <dbReference type="Google" id="ProtNLM"/>
    </source>
</evidence>
<accession>A0A5N7BCV0</accession>
<protein>
    <recommendedName>
        <fullName evidence="3">Aminoglycoside phosphotransferase domain-containing protein</fullName>
    </recommendedName>
</protein>
<dbReference type="OrthoDB" id="5327538at2759"/>
<dbReference type="PANTHER" id="PTHR21310:SF15">
    <property type="entry name" value="AMINOGLYCOSIDE PHOSPHOTRANSFERASE DOMAIN-CONTAINING PROTEIN"/>
    <property type="match status" value="1"/>
</dbReference>
<dbReference type="AlphaFoldDB" id="A0A5N7BCV0"/>
<dbReference type="InterPro" id="IPR051678">
    <property type="entry name" value="AGP_Transferase"/>
</dbReference>
<dbReference type="Proteomes" id="UP000326198">
    <property type="component" value="Unassembled WGS sequence"/>
</dbReference>
<name>A0A5N7BCV0_9EURO</name>
<organism evidence="1 2">
    <name type="scientific">Aspergillus bertholletiae</name>
    <dbReference type="NCBI Taxonomy" id="1226010"/>
    <lineage>
        <taxon>Eukaryota</taxon>
        <taxon>Fungi</taxon>
        <taxon>Dikarya</taxon>
        <taxon>Ascomycota</taxon>
        <taxon>Pezizomycotina</taxon>
        <taxon>Eurotiomycetes</taxon>
        <taxon>Eurotiomycetidae</taxon>
        <taxon>Eurotiales</taxon>
        <taxon>Aspergillaceae</taxon>
        <taxon>Aspergillus</taxon>
        <taxon>Aspergillus subgen. Circumdati</taxon>
    </lineage>
</organism>
<dbReference type="EMBL" id="ML736192">
    <property type="protein sequence ID" value="KAE8379592.1"/>
    <property type="molecule type" value="Genomic_DNA"/>
</dbReference>
<dbReference type="PANTHER" id="PTHR21310">
    <property type="entry name" value="AMINOGLYCOSIDE PHOSPHOTRANSFERASE-RELATED-RELATED"/>
    <property type="match status" value="1"/>
</dbReference>
<dbReference type="SUPFAM" id="SSF56112">
    <property type="entry name" value="Protein kinase-like (PK-like)"/>
    <property type="match status" value="1"/>
</dbReference>
<proteinExistence type="predicted"/>
<reference evidence="1 2" key="1">
    <citation type="submission" date="2019-04" db="EMBL/GenBank/DDBJ databases">
        <title>Friends and foes A comparative genomics studyof 23 Aspergillus species from section Flavi.</title>
        <authorList>
            <consortium name="DOE Joint Genome Institute"/>
            <person name="Kjaerbolling I."/>
            <person name="Vesth T."/>
            <person name="Frisvad J.C."/>
            <person name="Nybo J.L."/>
            <person name="Theobald S."/>
            <person name="Kildgaard S."/>
            <person name="Isbrandt T."/>
            <person name="Kuo A."/>
            <person name="Sato A."/>
            <person name="Lyhne E.K."/>
            <person name="Kogle M.E."/>
            <person name="Wiebenga A."/>
            <person name="Kun R.S."/>
            <person name="Lubbers R.J."/>
            <person name="Makela M.R."/>
            <person name="Barry K."/>
            <person name="Chovatia M."/>
            <person name="Clum A."/>
            <person name="Daum C."/>
            <person name="Haridas S."/>
            <person name="He G."/>
            <person name="LaButti K."/>
            <person name="Lipzen A."/>
            <person name="Mondo S."/>
            <person name="Riley R."/>
            <person name="Salamov A."/>
            <person name="Simmons B.A."/>
            <person name="Magnuson J.K."/>
            <person name="Henrissat B."/>
            <person name="Mortensen U.H."/>
            <person name="Larsen T.O."/>
            <person name="Devries R.P."/>
            <person name="Grigoriev I.V."/>
            <person name="Machida M."/>
            <person name="Baker S.E."/>
            <person name="Andersen M.R."/>
        </authorList>
    </citation>
    <scope>NUCLEOTIDE SEQUENCE [LARGE SCALE GENOMIC DNA]</scope>
    <source>
        <strain evidence="1 2">IBT 29228</strain>
    </source>
</reference>
<keyword evidence="2" id="KW-1185">Reference proteome</keyword>
<evidence type="ECO:0000313" key="2">
    <source>
        <dbReference type="Proteomes" id="UP000326198"/>
    </source>
</evidence>
<evidence type="ECO:0000313" key="1">
    <source>
        <dbReference type="EMBL" id="KAE8379592.1"/>
    </source>
</evidence>
<sequence length="341" mass="38585">MKDEKSYNLAAREAERKEITRLLDKVNVSALLSQASSLRDGIPCCITQSLQYDRSMRSSVMDGMNYHIEIRLEDGINWLLRIQRLNATSLPEDLRAYIMRSEVATLQFLSKTKVPVSKAIDYNLDGQNPIGIEYILMEKMAGQSLRWSFLPPKAETQSPESANRHICRITGGSIRPNGLLRPTRNATYRAVRARIVDGLQGLSSVSHGAIPVLQRRFYLRHADNKGDHILVDSEYNITGIVDLEWAHTDVKSAAFNSPVMLLPIADFYNGKNQLGEDELVYVKLLEDKGHRDLAEIVKKGRILHRIEFCLGYDLADWEGFLGIFQGPRKALEVDGDLEWDA</sequence>
<dbReference type="InterPro" id="IPR011009">
    <property type="entry name" value="Kinase-like_dom_sf"/>
</dbReference>